<dbReference type="Proteomes" id="UP000663828">
    <property type="component" value="Unassembled WGS sequence"/>
</dbReference>
<gene>
    <name evidence="2" type="ORF">XAT740_LOCUS34958</name>
</gene>
<evidence type="ECO:0008006" key="4">
    <source>
        <dbReference type="Google" id="ProtNLM"/>
    </source>
</evidence>
<dbReference type="EMBL" id="CAJNOR010003461">
    <property type="protein sequence ID" value="CAF1416324.1"/>
    <property type="molecule type" value="Genomic_DNA"/>
</dbReference>
<evidence type="ECO:0000313" key="3">
    <source>
        <dbReference type="Proteomes" id="UP000663828"/>
    </source>
</evidence>
<evidence type="ECO:0000256" key="1">
    <source>
        <dbReference type="SAM" id="MobiDB-lite"/>
    </source>
</evidence>
<comment type="caution">
    <text evidence="2">The sequence shown here is derived from an EMBL/GenBank/DDBJ whole genome shotgun (WGS) entry which is preliminary data.</text>
</comment>
<accession>A0A815MCK6</accession>
<feature type="region of interest" description="Disordered" evidence="1">
    <location>
        <begin position="83"/>
        <end position="104"/>
    </location>
</feature>
<evidence type="ECO:0000313" key="2">
    <source>
        <dbReference type="EMBL" id="CAF1416324.1"/>
    </source>
</evidence>
<keyword evidence="3" id="KW-1185">Reference proteome</keyword>
<protein>
    <recommendedName>
        <fullName evidence="4">Tesmin/TSO1-like CXC domain-containing protein</fullName>
    </recommendedName>
</protein>
<sequence>MTISGYKPTAVPSRLAIEWTSLPAFSDDLQLATCGQCSSGCSRCKCDVNKLSCTFYCQCKAGACTNQSNILSDEENGNELMQSTGAISESDCSDSGDERLFNSPMDVNKYPPLLAVQHTVRTNRNSLEHIHLDHSYHTLLSNDDDWKMTPQPRNSTNNYLSDSSADSPRSMRNSNNFSTPNPVDAQEPGVGVGVSVSLLCSHPPTLTPS</sequence>
<dbReference type="AlphaFoldDB" id="A0A815MCK6"/>
<feature type="compositionally biased region" description="Polar residues" evidence="1">
    <location>
        <begin position="151"/>
        <end position="181"/>
    </location>
</feature>
<organism evidence="2 3">
    <name type="scientific">Adineta ricciae</name>
    <name type="common">Rotifer</name>
    <dbReference type="NCBI Taxonomy" id="249248"/>
    <lineage>
        <taxon>Eukaryota</taxon>
        <taxon>Metazoa</taxon>
        <taxon>Spiralia</taxon>
        <taxon>Gnathifera</taxon>
        <taxon>Rotifera</taxon>
        <taxon>Eurotatoria</taxon>
        <taxon>Bdelloidea</taxon>
        <taxon>Adinetida</taxon>
        <taxon>Adinetidae</taxon>
        <taxon>Adineta</taxon>
    </lineage>
</organism>
<proteinExistence type="predicted"/>
<name>A0A815MCK6_ADIRI</name>
<feature type="region of interest" description="Disordered" evidence="1">
    <location>
        <begin position="142"/>
        <end position="189"/>
    </location>
</feature>
<reference evidence="2" key="1">
    <citation type="submission" date="2021-02" db="EMBL/GenBank/DDBJ databases">
        <authorList>
            <person name="Nowell W R."/>
        </authorList>
    </citation>
    <scope>NUCLEOTIDE SEQUENCE</scope>
</reference>